<sequence>MSSLPSHVRIVVRTRPTDFIADDVNIQPNGTLYITRRMKAGITAAQHTQTKNGTSSGPAFAGGDGDGTLSSLTSEAAGGSSQEKLAFTFDAVLHNASQETVYDATASELVESLLQGLNCTLLCYGQSGSGKTYTLFGGNTYPTRGCVPRAVHSMFESMAESTDHEFKVHLTFVEVHGDQLFDLLGKGPAASVRPGGKNNAANKVVVTLDSNGDVVLRGVEERQCANEAEALAAMFEGLQRRMSRPNSFSPQSSYSHAVLTFHVLSKSLVDSDALVHHSRFNFVDLAGIQRPAPLADEAARQEAKIINRSIMMFEQVVLALSGPQPRHVPYRQSKLTMLLKDSIGGTSRTTLIANIWPEDRHKELTLATLNFAKRLVRIESHPAVNTSTDPEAQIRMLRRQVTSLKSELRMQDQLAGREAVPTAPLEADEIQNARELVMAFVSGATPQVRVGSVREMHACFLVFKILLGECEAQLRESQVQRELLPRQGSATSMKSVKRKGGLRQHGSSEYKENTRYVSSVEDAAAGVGVGTIERLSPVIREVFFQRQRSCSNAGPTGLLGAREMSSDGHTPGHTPTPPVATNTTAPNNITAAGAAASTFPTAGPTTRAKAAALSLPDGEKMKIQAHSKRHSSSPPTEKPKTSLPPLECEKATTTVSSSRFLGRQDNAFRDRRTAFEAYKRTSGGVCQLEAIENARKLVAEKKENILQLQKRVNEIKLSMEESKKSEGSQTPAMEENAIARHASVDATHSSYALFEGSHSATENNVNFSECFSTSPVENLPHMTLAERKAFLNLSNNALTRAMMESGVLERRFNRLCDAFMSNFQFWHQSQLQPQFLTPGEGAAAETNNLNANYSSRENNSFQISIPRVMAKGEGETRFVDAAERLETQNMQQQQQHQQQQEQQALESAAFYAAKRLARRGFQLRE</sequence>
<keyword evidence="3 6" id="KW-0547">Nucleotide-binding</keyword>
<dbReference type="GO" id="GO:0005875">
    <property type="term" value="C:microtubule associated complex"/>
    <property type="evidence" value="ECO:0007669"/>
    <property type="project" value="TreeGrafter"/>
</dbReference>
<gene>
    <name evidence="10" type="ORF">ECC02_001607</name>
</gene>
<dbReference type="Proteomes" id="UP000583944">
    <property type="component" value="Unassembled WGS sequence"/>
</dbReference>
<keyword evidence="2" id="KW-0963">Cytoplasm</keyword>
<organism evidence="10 11">
    <name type="scientific">Trypanosoma cruzi</name>
    <dbReference type="NCBI Taxonomy" id="5693"/>
    <lineage>
        <taxon>Eukaryota</taxon>
        <taxon>Discoba</taxon>
        <taxon>Euglenozoa</taxon>
        <taxon>Kinetoplastea</taxon>
        <taxon>Metakinetoplastina</taxon>
        <taxon>Trypanosomatida</taxon>
        <taxon>Trypanosomatidae</taxon>
        <taxon>Trypanosoma</taxon>
        <taxon>Schizotrypanum</taxon>
    </lineage>
</organism>
<dbReference type="GO" id="GO:0051231">
    <property type="term" value="P:spindle elongation"/>
    <property type="evidence" value="ECO:0007669"/>
    <property type="project" value="TreeGrafter"/>
</dbReference>
<accession>A0A7J6YFK3</accession>
<evidence type="ECO:0000259" key="9">
    <source>
        <dbReference type="PROSITE" id="PS50067"/>
    </source>
</evidence>
<reference evidence="10 11" key="1">
    <citation type="journal article" date="2019" name="Genome Biol. Evol.">
        <title>Nanopore Sequencing Significantly Improves Genome Assembly of the Protozoan Parasite Trypanosoma cruzi.</title>
        <authorList>
            <person name="Diaz-Viraque F."/>
            <person name="Pita S."/>
            <person name="Greif G."/>
            <person name="de Souza R.C.M."/>
            <person name="Iraola G."/>
            <person name="Robello C."/>
        </authorList>
    </citation>
    <scope>NUCLEOTIDE SEQUENCE [LARGE SCALE GENOMIC DNA]</scope>
    <source>
        <strain evidence="10 11">Berenice</strain>
    </source>
</reference>
<keyword evidence="5 7" id="KW-0175">Coiled coil</keyword>
<dbReference type="PANTHER" id="PTHR47969">
    <property type="entry name" value="CHROMOSOME-ASSOCIATED KINESIN KIF4A-RELATED"/>
    <property type="match status" value="1"/>
</dbReference>
<feature type="region of interest" description="Disordered" evidence="8">
    <location>
        <begin position="621"/>
        <end position="644"/>
    </location>
</feature>
<comment type="subcellular location">
    <subcellularLocation>
        <location evidence="1">Cytoplasm</location>
    </subcellularLocation>
</comment>
<dbReference type="VEuPathDB" id="TriTrypDB:BCY84_03471"/>
<feature type="region of interest" description="Disordered" evidence="8">
    <location>
        <begin position="46"/>
        <end position="75"/>
    </location>
</feature>
<dbReference type="InterPro" id="IPR027640">
    <property type="entry name" value="Kinesin-like_fam"/>
</dbReference>
<evidence type="ECO:0000256" key="6">
    <source>
        <dbReference type="PROSITE-ProRule" id="PRU00283"/>
    </source>
</evidence>
<feature type="compositionally biased region" description="Polar residues" evidence="8">
    <location>
        <begin position="46"/>
        <end position="57"/>
    </location>
</feature>
<dbReference type="GO" id="GO:0007052">
    <property type="term" value="P:mitotic spindle organization"/>
    <property type="evidence" value="ECO:0007669"/>
    <property type="project" value="TreeGrafter"/>
</dbReference>
<evidence type="ECO:0000256" key="7">
    <source>
        <dbReference type="SAM" id="Coils"/>
    </source>
</evidence>
<proteinExistence type="inferred from homology"/>
<evidence type="ECO:0000313" key="10">
    <source>
        <dbReference type="EMBL" id="KAF5225429.1"/>
    </source>
</evidence>
<evidence type="ECO:0000256" key="4">
    <source>
        <dbReference type="ARBA" id="ARBA00022840"/>
    </source>
</evidence>
<dbReference type="AlphaFoldDB" id="A0A7J6YFK3"/>
<protein>
    <recommendedName>
        <fullName evidence="9">Kinesin motor domain-containing protein</fullName>
    </recommendedName>
</protein>
<dbReference type="Gene3D" id="3.40.850.10">
    <property type="entry name" value="Kinesin motor domain"/>
    <property type="match status" value="1"/>
</dbReference>
<dbReference type="GO" id="GO:0003777">
    <property type="term" value="F:microtubule motor activity"/>
    <property type="evidence" value="ECO:0007669"/>
    <property type="project" value="InterPro"/>
</dbReference>
<dbReference type="PANTHER" id="PTHR47969:SF15">
    <property type="entry name" value="CHROMOSOME-ASSOCIATED KINESIN KIF4A-RELATED"/>
    <property type="match status" value="1"/>
</dbReference>
<dbReference type="Pfam" id="PF00225">
    <property type="entry name" value="Kinesin"/>
    <property type="match status" value="1"/>
</dbReference>
<dbReference type="GO" id="GO:0005737">
    <property type="term" value="C:cytoplasm"/>
    <property type="evidence" value="ECO:0007669"/>
    <property type="project" value="UniProtKB-SubCell"/>
</dbReference>
<keyword evidence="6" id="KW-0505">Motor protein</keyword>
<dbReference type="PROSITE" id="PS50067">
    <property type="entry name" value="KINESIN_MOTOR_2"/>
    <property type="match status" value="1"/>
</dbReference>
<dbReference type="InterPro" id="IPR027417">
    <property type="entry name" value="P-loop_NTPase"/>
</dbReference>
<feature type="domain" description="Kinesin motor" evidence="9">
    <location>
        <begin position="7"/>
        <end position="378"/>
    </location>
</feature>
<evidence type="ECO:0000256" key="3">
    <source>
        <dbReference type="ARBA" id="ARBA00022741"/>
    </source>
</evidence>
<dbReference type="InterPro" id="IPR001752">
    <property type="entry name" value="Kinesin_motor_dom"/>
</dbReference>
<dbReference type="GO" id="GO:0008017">
    <property type="term" value="F:microtubule binding"/>
    <property type="evidence" value="ECO:0007669"/>
    <property type="project" value="InterPro"/>
</dbReference>
<dbReference type="InterPro" id="IPR036961">
    <property type="entry name" value="Kinesin_motor_dom_sf"/>
</dbReference>
<dbReference type="GO" id="GO:0007018">
    <property type="term" value="P:microtubule-based movement"/>
    <property type="evidence" value="ECO:0007669"/>
    <property type="project" value="InterPro"/>
</dbReference>
<dbReference type="SMART" id="SM00129">
    <property type="entry name" value="KISc"/>
    <property type="match status" value="1"/>
</dbReference>
<feature type="region of interest" description="Disordered" evidence="8">
    <location>
        <begin position="554"/>
        <end position="586"/>
    </location>
</feature>
<dbReference type="EMBL" id="JABDHM010000007">
    <property type="protein sequence ID" value="KAF5225429.1"/>
    <property type="molecule type" value="Genomic_DNA"/>
</dbReference>
<evidence type="ECO:0000256" key="1">
    <source>
        <dbReference type="ARBA" id="ARBA00004496"/>
    </source>
</evidence>
<feature type="binding site" evidence="6">
    <location>
        <begin position="125"/>
        <end position="132"/>
    </location>
    <ligand>
        <name>ATP</name>
        <dbReference type="ChEBI" id="CHEBI:30616"/>
    </ligand>
</feature>
<dbReference type="SUPFAM" id="SSF52540">
    <property type="entry name" value="P-loop containing nucleoside triphosphate hydrolases"/>
    <property type="match status" value="1"/>
</dbReference>
<dbReference type="VEuPathDB" id="TriTrypDB:ECC02_001607"/>
<name>A0A7J6YFK3_TRYCR</name>
<comment type="caution">
    <text evidence="10">The sequence shown here is derived from an EMBL/GenBank/DDBJ whole genome shotgun (WGS) entry which is preliminary data.</text>
</comment>
<evidence type="ECO:0000313" key="11">
    <source>
        <dbReference type="Proteomes" id="UP000583944"/>
    </source>
</evidence>
<feature type="region of interest" description="Disordered" evidence="8">
    <location>
        <begin position="486"/>
        <end position="510"/>
    </location>
</feature>
<evidence type="ECO:0000256" key="5">
    <source>
        <dbReference type="ARBA" id="ARBA00023054"/>
    </source>
</evidence>
<keyword evidence="4 6" id="KW-0067">ATP-binding</keyword>
<feature type="compositionally biased region" description="Low complexity" evidence="8">
    <location>
        <begin position="568"/>
        <end position="586"/>
    </location>
</feature>
<comment type="similarity">
    <text evidence="6">Belongs to the TRAFAC class myosin-kinesin ATPase superfamily. Kinesin family.</text>
</comment>
<dbReference type="PRINTS" id="PR00380">
    <property type="entry name" value="KINESINHEAVY"/>
</dbReference>
<feature type="coiled-coil region" evidence="7">
    <location>
        <begin position="691"/>
        <end position="725"/>
    </location>
</feature>
<dbReference type="GO" id="GO:0005524">
    <property type="term" value="F:ATP binding"/>
    <property type="evidence" value="ECO:0007669"/>
    <property type="project" value="UniProtKB-UniRule"/>
</dbReference>
<evidence type="ECO:0000256" key="2">
    <source>
        <dbReference type="ARBA" id="ARBA00022490"/>
    </source>
</evidence>
<evidence type="ECO:0000256" key="8">
    <source>
        <dbReference type="SAM" id="MobiDB-lite"/>
    </source>
</evidence>